<reference evidence="4" key="1">
    <citation type="journal article" date="2019" name="Int. J. Syst. Evol. Microbiol.">
        <title>The Global Catalogue of Microorganisms (GCM) 10K type strain sequencing project: providing services to taxonomists for standard genome sequencing and annotation.</title>
        <authorList>
            <consortium name="The Broad Institute Genomics Platform"/>
            <consortium name="The Broad Institute Genome Sequencing Center for Infectious Disease"/>
            <person name="Wu L."/>
            <person name="Ma J."/>
        </authorList>
    </citation>
    <scope>NUCLEOTIDE SEQUENCE [LARGE SCALE GENOMIC DNA]</scope>
    <source>
        <strain evidence="4">JCM 3369</strain>
    </source>
</reference>
<keyword evidence="1" id="KW-0732">Signal</keyword>
<dbReference type="PROSITE" id="PS51662">
    <property type="entry name" value="BP_PHYTASE"/>
    <property type="match status" value="1"/>
</dbReference>
<dbReference type="SUPFAM" id="SSF50956">
    <property type="entry name" value="Thermostable phytase (3-phytase)"/>
    <property type="match status" value="1"/>
</dbReference>
<dbReference type="InterPro" id="IPR003431">
    <property type="entry name" value="B-propeller_Phytase"/>
</dbReference>
<evidence type="ECO:0000256" key="1">
    <source>
        <dbReference type="SAM" id="SignalP"/>
    </source>
</evidence>
<keyword evidence="4" id="KW-1185">Reference proteome</keyword>
<feature type="chain" id="PRO_5047186517" evidence="1">
    <location>
        <begin position="38"/>
        <end position="454"/>
    </location>
</feature>
<dbReference type="Gene3D" id="2.120.10.30">
    <property type="entry name" value="TolB, C-terminal domain"/>
    <property type="match status" value="1"/>
</dbReference>
<organism evidence="3 4">
    <name type="scientific">Actinomadura yumaensis</name>
    <dbReference type="NCBI Taxonomy" id="111807"/>
    <lineage>
        <taxon>Bacteria</taxon>
        <taxon>Bacillati</taxon>
        <taxon>Actinomycetota</taxon>
        <taxon>Actinomycetes</taxon>
        <taxon>Streptosporangiales</taxon>
        <taxon>Thermomonosporaceae</taxon>
        <taxon>Actinomadura</taxon>
    </lineage>
</organism>
<evidence type="ECO:0000259" key="2">
    <source>
        <dbReference type="PROSITE" id="PS51662"/>
    </source>
</evidence>
<dbReference type="InterPro" id="IPR011042">
    <property type="entry name" value="6-blade_b-propeller_TolB-like"/>
</dbReference>
<name>A0ABW2CL44_9ACTN</name>
<feature type="domain" description="BPP" evidence="2">
    <location>
        <begin position="35"/>
        <end position="441"/>
    </location>
</feature>
<comment type="caution">
    <text evidence="3">The sequence shown here is derived from an EMBL/GenBank/DDBJ whole genome shotgun (WGS) entry which is preliminary data.</text>
</comment>
<sequence>MPHGSFHPLPARPSRLAAAAFAAALAAAVLPGAAASADGDEPAAVHARLETPAVFDDAAGGDANADDPAIWSHPDDHGGDLVIGTLKQAGLAVYDTGGRQLQRVAAPAPPRPGDEPGRFNNVDLVYGFRLGGRTVDLAVVSDRGRDTVRAYAIDPAAARRHRAPLTDVTDAAAPPVFSASPDEVNDQRTAYGLASWPDGKGGGYVALSRRHTTRVGIVRLEATAAGTITYRRVRDVDLPASFPLPGGATWTPCEDPGRGPQVEGMVADEEHGALYAAQEDVGIWRIPIGGGSPKLVDKVRDYGVPATYNPETDECEVSGPDPGAGGEHLTADAEGLTIYRQDDGEGYLLASSQGDNTFVAYGREAPNGYLGRFRVAPGRAVDGSEECDGAMVTSARVGDFRDGLLVVHDGFNTPDVVDGNGEVRTNTDFKFVDWKQVAEPLDLDVTPGDWDPRD</sequence>
<dbReference type="Pfam" id="PF02333">
    <property type="entry name" value="Phytase"/>
    <property type="match status" value="3"/>
</dbReference>
<feature type="signal peptide" evidence="1">
    <location>
        <begin position="1"/>
        <end position="37"/>
    </location>
</feature>
<dbReference type="RefSeq" id="WP_378063335.1">
    <property type="nucleotide sequence ID" value="NZ_JBHSXS010000008.1"/>
</dbReference>
<dbReference type="Proteomes" id="UP001596380">
    <property type="component" value="Unassembled WGS sequence"/>
</dbReference>
<accession>A0ABW2CL44</accession>
<gene>
    <name evidence="3" type="ORF">ACFQKB_16450</name>
</gene>
<dbReference type="EMBL" id="JBHSXS010000008">
    <property type="protein sequence ID" value="MFC6881361.1"/>
    <property type="molecule type" value="Genomic_DNA"/>
</dbReference>
<protein>
    <submittedName>
        <fullName evidence="3">Phytase</fullName>
    </submittedName>
</protein>
<evidence type="ECO:0000313" key="4">
    <source>
        <dbReference type="Proteomes" id="UP001596380"/>
    </source>
</evidence>
<proteinExistence type="predicted"/>
<evidence type="ECO:0000313" key="3">
    <source>
        <dbReference type="EMBL" id="MFC6881361.1"/>
    </source>
</evidence>